<dbReference type="SUPFAM" id="SSF55961">
    <property type="entry name" value="Bet v1-like"/>
    <property type="match status" value="1"/>
</dbReference>
<dbReference type="Gene3D" id="3.30.530.20">
    <property type="match status" value="1"/>
</dbReference>
<evidence type="ECO:0000313" key="2">
    <source>
        <dbReference type="EMBL" id="ETW07144.1"/>
    </source>
</evidence>
<dbReference type="EMBL" id="KI913954">
    <property type="protein sequence ID" value="ETW07144.1"/>
    <property type="molecule type" value="Genomic_DNA"/>
</dbReference>
<reference evidence="2" key="1">
    <citation type="submission" date="2013-12" db="EMBL/GenBank/DDBJ databases">
        <title>The Genome Sequence of Aphanomyces invadans NJM9701.</title>
        <authorList>
            <consortium name="The Broad Institute Genomics Platform"/>
            <person name="Russ C."/>
            <person name="Tyler B."/>
            <person name="van West P."/>
            <person name="Dieguez-Uribeondo J."/>
            <person name="Young S.K."/>
            <person name="Zeng Q."/>
            <person name="Gargeya S."/>
            <person name="Fitzgerald M."/>
            <person name="Abouelleil A."/>
            <person name="Alvarado L."/>
            <person name="Chapman S.B."/>
            <person name="Gainer-Dewar J."/>
            <person name="Goldberg J."/>
            <person name="Griggs A."/>
            <person name="Gujja S."/>
            <person name="Hansen M."/>
            <person name="Howarth C."/>
            <person name="Imamovic A."/>
            <person name="Ireland A."/>
            <person name="Larimer J."/>
            <person name="McCowan C."/>
            <person name="Murphy C."/>
            <person name="Pearson M."/>
            <person name="Poon T.W."/>
            <person name="Priest M."/>
            <person name="Roberts A."/>
            <person name="Saif S."/>
            <person name="Shea T."/>
            <person name="Sykes S."/>
            <person name="Wortman J."/>
            <person name="Nusbaum C."/>
            <person name="Birren B."/>
        </authorList>
    </citation>
    <scope>NUCLEOTIDE SEQUENCE [LARGE SCALE GENOMIC DNA]</scope>
    <source>
        <strain evidence="2">NJM9701</strain>
    </source>
</reference>
<evidence type="ECO:0000256" key="1">
    <source>
        <dbReference type="SAM" id="MobiDB-lite"/>
    </source>
</evidence>
<dbReference type="RefSeq" id="XP_008863237.1">
    <property type="nucleotide sequence ID" value="XM_008865015.1"/>
</dbReference>
<dbReference type="AlphaFoldDB" id="A0A024ULF7"/>
<accession>A0A024ULF7</accession>
<feature type="region of interest" description="Disordered" evidence="1">
    <location>
        <begin position="286"/>
        <end position="315"/>
    </location>
</feature>
<feature type="compositionally biased region" description="Basic and acidic residues" evidence="1">
    <location>
        <begin position="304"/>
        <end position="315"/>
    </location>
</feature>
<sequence>MHRSRQALVDLTKKTRVDGGPIKWTLDHESNGVLVDRGNDSLHASQVFLRVTEVRASLVDLADVLRQPDHVDRQTLYRIAGDGRAFADSTTLLVQWRALRPSVLHRRRDACLLRYQDNFSVDGLRGVGPMRSTCPMFAPTCKLRLATCGPAVSVSQLYQIDWNGLLPPWLSRWLTSERATRACECIGMIVHHARRRKAISKPSFRLPQQRRRSLDAPQDLDGVHARCMANATLTTATGLSRRQRHQVLLSVKMTSHVLDRHPDCHALEEPRTYLSRKALSVLPSAHGNCSNPLRPSHGHLATSGHHEHTLQPRAS</sequence>
<proteinExistence type="predicted"/>
<dbReference type="GeneID" id="20078823"/>
<protein>
    <recommendedName>
        <fullName evidence="3">START domain-containing protein</fullName>
    </recommendedName>
</protein>
<evidence type="ECO:0008006" key="3">
    <source>
        <dbReference type="Google" id="ProtNLM"/>
    </source>
</evidence>
<dbReference type="VEuPathDB" id="FungiDB:H310_01773"/>
<name>A0A024ULF7_9STRA</name>
<gene>
    <name evidence="2" type="ORF">H310_01773</name>
</gene>
<dbReference type="InterPro" id="IPR023393">
    <property type="entry name" value="START-like_dom_sf"/>
</dbReference>
<organism evidence="2">
    <name type="scientific">Aphanomyces invadans</name>
    <dbReference type="NCBI Taxonomy" id="157072"/>
    <lineage>
        <taxon>Eukaryota</taxon>
        <taxon>Sar</taxon>
        <taxon>Stramenopiles</taxon>
        <taxon>Oomycota</taxon>
        <taxon>Saprolegniomycetes</taxon>
        <taxon>Saprolegniales</taxon>
        <taxon>Verrucalvaceae</taxon>
        <taxon>Aphanomyces</taxon>
    </lineage>
</organism>